<comment type="caution">
    <text evidence="7">The sequence shown here is derived from an EMBL/GenBank/DDBJ whole genome shotgun (WGS) entry which is preliminary data.</text>
</comment>
<keyword evidence="7" id="KW-0418">Kinase</keyword>
<dbReference type="GO" id="GO:0016020">
    <property type="term" value="C:membrane"/>
    <property type="evidence" value="ECO:0007669"/>
    <property type="project" value="UniProtKB-SubCell"/>
</dbReference>
<evidence type="ECO:0000256" key="4">
    <source>
        <dbReference type="SAM" id="Coils"/>
    </source>
</evidence>
<feature type="transmembrane region" description="Helical" evidence="5">
    <location>
        <begin position="274"/>
        <end position="294"/>
    </location>
</feature>
<keyword evidence="4" id="KW-0175">Coiled coil</keyword>
<evidence type="ECO:0000256" key="5">
    <source>
        <dbReference type="SAM" id="Phobius"/>
    </source>
</evidence>
<feature type="domain" description="HAMP" evidence="6">
    <location>
        <begin position="296"/>
        <end position="349"/>
    </location>
</feature>
<proteinExistence type="predicted"/>
<comment type="subcellular location">
    <subcellularLocation>
        <location evidence="1">Membrane</location>
    </subcellularLocation>
</comment>
<evidence type="ECO:0000313" key="7">
    <source>
        <dbReference type="EMBL" id="MCC2188231.1"/>
    </source>
</evidence>
<dbReference type="PANTHER" id="PTHR34220:SF7">
    <property type="entry name" value="SENSOR HISTIDINE KINASE YPDA"/>
    <property type="match status" value="1"/>
</dbReference>
<keyword evidence="2" id="KW-0597">Phosphoprotein</keyword>
<dbReference type="SUPFAM" id="SSF55874">
    <property type="entry name" value="ATPase domain of HSP90 chaperone/DNA topoisomerase II/histidine kinase"/>
    <property type="match status" value="1"/>
</dbReference>
<sequence length="567" mass="65376">MPREKKIRRLNRTIVKITMLGYSAVLVILFLLDCYMIQAHQEKLKAAKWELLNDYTEQVKNSIDKVDQLMYDIYANDKNFQALQKEQSSAKEYSTVYDLREKLRTRLIIQDYLSSFYIFYGNGEKCWYGTQDKYSDFVYSQEVKNMLAQYQANASQGKSWSTVRSGETISLFVCYKKGGVAVIGVYTLPELGGQIERSTGIKAQVCMVQNGDVLNGKKQAEQIRLLSKIMAEETMLEEIKPDYQVFGRKISNMDFWICTIYSIKWWQTATIQQLLLLLLTLFSVVAVFLLFQFMRRQVVQPLRQLTDAMNRIRNGETREVPEIGGSFQEFTEVRQTLEKMVRELEEQKNLTYEEIIEKQKAQMQYLQLQLKPHFYLNGLKTVNALAMAHEDEKIQELVLNLSEHLRYLLRAEQETVPLSRELAFVENYIGLQKHVTGRPVTSEITVDPEVEDWQIPILSVQTFVENSIKYARLGDARCPLEIQITASYLKTEEGDYLDLVVQDNGQGYSDAILEEINGDSASGTFCVGINNIKRRCGFLYGDKAEYLFENNEGAVSELILPRGGKTT</sequence>
<dbReference type="InterPro" id="IPR003660">
    <property type="entry name" value="HAMP_dom"/>
</dbReference>
<evidence type="ECO:0000256" key="3">
    <source>
        <dbReference type="ARBA" id="ARBA00022679"/>
    </source>
</evidence>
<evidence type="ECO:0000256" key="1">
    <source>
        <dbReference type="ARBA" id="ARBA00004370"/>
    </source>
</evidence>
<dbReference type="Gene3D" id="3.30.565.10">
    <property type="entry name" value="Histidine kinase-like ATPase, C-terminal domain"/>
    <property type="match status" value="1"/>
</dbReference>
<dbReference type="Proteomes" id="UP001197875">
    <property type="component" value="Unassembled WGS sequence"/>
</dbReference>
<dbReference type="InterPro" id="IPR036890">
    <property type="entry name" value="HATPase_C_sf"/>
</dbReference>
<keyword evidence="5" id="KW-0812">Transmembrane</keyword>
<organism evidence="7 8">
    <name type="scientific">Fusicatenibacter faecihominis</name>
    <dbReference type="NCBI Taxonomy" id="2881276"/>
    <lineage>
        <taxon>Bacteria</taxon>
        <taxon>Bacillati</taxon>
        <taxon>Bacillota</taxon>
        <taxon>Clostridia</taxon>
        <taxon>Lachnospirales</taxon>
        <taxon>Lachnospiraceae</taxon>
        <taxon>Fusicatenibacter</taxon>
    </lineage>
</organism>
<keyword evidence="5" id="KW-0472">Membrane</keyword>
<dbReference type="PROSITE" id="PS50885">
    <property type="entry name" value="HAMP"/>
    <property type="match status" value="1"/>
</dbReference>
<dbReference type="InterPro" id="IPR010559">
    <property type="entry name" value="Sig_transdc_His_kin_internal"/>
</dbReference>
<evidence type="ECO:0000313" key="8">
    <source>
        <dbReference type="Proteomes" id="UP001197875"/>
    </source>
</evidence>
<reference evidence="7 8" key="1">
    <citation type="submission" date="2021-10" db="EMBL/GenBank/DDBJ databases">
        <title>Anaerobic single-cell dispensing facilitates the cultivation of human gut bacteria.</title>
        <authorList>
            <person name="Afrizal A."/>
        </authorList>
    </citation>
    <scope>NUCLEOTIDE SEQUENCE [LARGE SCALE GENOMIC DNA]</scope>
    <source>
        <strain evidence="7 8">CLA-AA-H277</strain>
    </source>
</reference>
<dbReference type="Gene3D" id="6.10.340.10">
    <property type="match status" value="1"/>
</dbReference>
<accession>A0AAE3J485</accession>
<dbReference type="Pfam" id="PF00672">
    <property type="entry name" value="HAMP"/>
    <property type="match status" value="1"/>
</dbReference>
<feature type="transmembrane region" description="Helical" evidence="5">
    <location>
        <begin position="20"/>
        <end position="38"/>
    </location>
</feature>
<gene>
    <name evidence="7" type="ORF">LKD71_00095</name>
</gene>
<dbReference type="GO" id="GO:0000155">
    <property type="term" value="F:phosphorelay sensor kinase activity"/>
    <property type="evidence" value="ECO:0007669"/>
    <property type="project" value="InterPro"/>
</dbReference>
<dbReference type="Pfam" id="PF06580">
    <property type="entry name" value="His_kinase"/>
    <property type="match status" value="1"/>
</dbReference>
<dbReference type="AlphaFoldDB" id="A0AAE3J485"/>
<keyword evidence="5" id="KW-1133">Transmembrane helix</keyword>
<dbReference type="SMART" id="SM00304">
    <property type="entry name" value="HAMP"/>
    <property type="match status" value="1"/>
</dbReference>
<feature type="coiled-coil region" evidence="4">
    <location>
        <begin position="327"/>
        <end position="361"/>
    </location>
</feature>
<dbReference type="PANTHER" id="PTHR34220">
    <property type="entry name" value="SENSOR HISTIDINE KINASE YPDA"/>
    <property type="match status" value="1"/>
</dbReference>
<dbReference type="EMBL" id="JAJEPR010000001">
    <property type="protein sequence ID" value="MCC2188231.1"/>
    <property type="molecule type" value="Genomic_DNA"/>
</dbReference>
<evidence type="ECO:0000256" key="2">
    <source>
        <dbReference type="ARBA" id="ARBA00022553"/>
    </source>
</evidence>
<evidence type="ECO:0000259" key="6">
    <source>
        <dbReference type="PROSITE" id="PS50885"/>
    </source>
</evidence>
<keyword evidence="8" id="KW-1185">Reference proteome</keyword>
<dbReference type="CDD" id="cd06225">
    <property type="entry name" value="HAMP"/>
    <property type="match status" value="1"/>
</dbReference>
<keyword evidence="3" id="KW-0808">Transferase</keyword>
<protein>
    <submittedName>
        <fullName evidence="7">Histidine kinase</fullName>
    </submittedName>
</protein>
<dbReference type="InterPro" id="IPR050640">
    <property type="entry name" value="Bact_2-comp_sensor_kinase"/>
</dbReference>
<dbReference type="RefSeq" id="WP_227613878.1">
    <property type="nucleotide sequence ID" value="NZ_JAJEPR010000001.1"/>
</dbReference>
<name>A0AAE3J485_9FIRM</name>